<gene>
    <name evidence="2" type="ORF">SAMN05192584_14011</name>
</gene>
<accession>A0A1I4MEE2</accession>
<dbReference type="AlphaFoldDB" id="A0A1I4MEE2"/>
<dbReference type="Pfam" id="PF12728">
    <property type="entry name" value="HTH_17"/>
    <property type="match status" value="1"/>
</dbReference>
<dbReference type="SUPFAM" id="SSF46955">
    <property type="entry name" value="Putative DNA-binding domain"/>
    <property type="match status" value="1"/>
</dbReference>
<dbReference type="RefSeq" id="WP_093852611.1">
    <property type="nucleotide sequence ID" value="NZ_FOSG01000040.1"/>
</dbReference>
<evidence type="ECO:0000313" key="3">
    <source>
        <dbReference type="Proteomes" id="UP000198928"/>
    </source>
</evidence>
<feature type="domain" description="Helix-turn-helix" evidence="1">
    <location>
        <begin position="8"/>
        <end position="56"/>
    </location>
</feature>
<dbReference type="InterPro" id="IPR041657">
    <property type="entry name" value="HTH_17"/>
</dbReference>
<evidence type="ECO:0000259" key="1">
    <source>
        <dbReference type="Pfam" id="PF12728"/>
    </source>
</evidence>
<protein>
    <submittedName>
        <fullName evidence="2">DNA binding domain-containing protein, excisionase family</fullName>
    </submittedName>
</protein>
<dbReference type="InterPro" id="IPR009061">
    <property type="entry name" value="DNA-bd_dom_put_sf"/>
</dbReference>
<keyword evidence="3" id="KW-1185">Reference proteome</keyword>
<organism evidence="2 3">
    <name type="scientific">Streptomyces pini</name>
    <dbReference type="NCBI Taxonomy" id="1520580"/>
    <lineage>
        <taxon>Bacteria</taxon>
        <taxon>Bacillati</taxon>
        <taxon>Actinomycetota</taxon>
        <taxon>Actinomycetes</taxon>
        <taxon>Kitasatosporales</taxon>
        <taxon>Streptomycetaceae</taxon>
        <taxon>Streptomyces</taxon>
    </lineage>
</organism>
<dbReference type="Proteomes" id="UP000198928">
    <property type="component" value="Unassembled WGS sequence"/>
</dbReference>
<reference evidence="3" key="1">
    <citation type="submission" date="2016-10" db="EMBL/GenBank/DDBJ databases">
        <authorList>
            <person name="Varghese N."/>
            <person name="Submissions S."/>
        </authorList>
    </citation>
    <scope>NUCLEOTIDE SEQUENCE [LARGE SCALE GENOMIC DNA]</scope>
    <source>
        <strain evidence="3">PL19</strain>
    </source>
</reference>
<name>A0A1I4MEE2_9ACTN</name>
<sequence>MSETAHEWLTVREVAEHFRVSERTVTRWVTTDPNMRVRRIGPSARTIRIHRSELDRDTSLPAA</sequence>
<dbReference type="EMBL" id="FOSG01000040">
    <property type="protein sequence ID" value="SFM01684.1"/>
    <property type="molecule type" value="Genomic_DNA"/>
</dbReference>
<evidence type="ECO:0000313" key="2">
    <source>
        <dbReference type="EMBL" id="SFM01684.1"/>
    </source>
</evidence>
<dbReference type="OrthoDB" id="4330231at2"/>
<proteinExistence type="predicted"/>